<reference evidence="6 7" key="1">
    <citation type="submission" date="2021-04" db="EMBL/GenBank/DDBJ databases">
        <title>The complete genome sequence of Neokomagataea sp. TBRC 2177.</title>
        <authorList>
            <person name="Charoenyingcharoen P."/>
            <person name="Yukphan P."/>
        </authorList>
    </citation>
    <scope>NUCLEOTIDE SEQUENCE [LARGE SCALE GENOMIC DNA]</scope>
    <source>
        <strain evidence="6 7">TBRC 2177</strain>
    </source>
</reference>
<feature type="compositionally biased region" description="Polar residues" evidence="5">
    <location>
        <begin position="1"/>
        <end position="23"/>
    </location>
</feature>
<feature type="region of interest" description="Disordered" evidence="5">
    <location>
        <begin position="1"/>
        <end position="40"/>
    </location>
</feature>
<dbReference type="Proteomes" id="UP000677812">
    <property type="component" value="Unassembled WGS sequence"/>
</dbReference>
<protein>
    <recommendedName>
        <fullName evidence="4">Flagellar hook-basal body complex protein FliE</fullName>
    </recommendedName>
</protein>
<dbReference type="EMBL" id="JAGRQH010000001">
    <property type="protein sequence ID" value="MBR0558463.1"/>
    <property type="molecule type" value="Genomic_DNA"/>
</dbReference>
<evidence type="ECO:0000313" key="6">
    <source>
        <dbReference type="EMBL" id="MBR0558463.1"/>
    </source>
</evidence>
<dbReference type="PANTHER" id="PTHR34653">
    <property type="match status" value="1"/>
</dbReference>
<comment type="similarity">
    <text evidence="2 4">Belongs to the FliE family.</text>
</comment>
<keyword evidence="6" id="KW-0969">Cilium</keyword>
<keyword evidence="6" id="KW-0282">Flagellum</keyword>
<keyword evidence="3 4" id="KW-0975">Bacterial flagellum</keyword>
<evidence type="ECO:0000256" key="3">
    <source>
        <dbReference type="ARBA" id="ARBA00023143"/>
    </source>
</evidence>
<evidence type="ECO:0000256" key="1">
    <source>
        <dbReference type="ARBA" id="ARBA00004117"/>
    </source>
</evidence>
<organism evidence="6 7">
    <name type="scientific">Neokomagataea anthophila</name>
    <dbReference type="NCBI Taxonomy" id="2826925"/>
    <lineage>
        <taxon>Bacteria</taxon>
        <taxon>Pseudomonadati</taxon>
        <taxon>Pseudomonadota</taxon>
        <taxon>Alphaproteobacteria</taxon>
        <taxon>Acetobacterales</taxon>
        <taxon>Acetobacteraceae</taxon>
        <taxon>Neokomagataea</taxon>
    </lineage>
</organism>
<evidence type="ECO:0000256" key="2">
    <source>
        <dbReference type="ARBA" id="ARBA00009272"/>
    </source>
</evidence>
<evidence type="ECO:0000256" key="5">
    <source>
        <dbReference type="SAM" id="MobiDB-lite"/>
    </source>
</evidence>
<gene>
    <name evidence="4" type="primary">fliE</name>
    <name evidence="6" type="ORF">KB213_00105</name>
</gene>
<keyword evidence="6" id="KW-0966">Cell projection</keyword>
<dbReference type="HAMAP" id="MF_00724">
    <property type="entry name" value="FliE"/>
    <property type="match status" value="1"/>
</dbReference>
<evidence type="ECO:0000256" key="4">
    <source>
        <dbReference type="HAMAP-Rule" id="MF_00724"/>
    </source>
</evidence>
<dbReference type="InterPro" id="IPR001624">
    <property type="entry name" value="FliE"/>
</dbReference>
<dbReference type="PANTHER" id="PTHR34653:SF1">
    <property type="entry name" value="FLAGELLAR HOOK-BASAL BODY COMPLEX PROTEIN FLIE"/>
    <property type="match status" value="1"/>
</dbReference>
<dbReference type="RefSeq" id="WP_211679720.1">
    <property type="nucleotide sequence ID" value="NZ_JAGRQH010000001.1"/>
</dbReference>
<accession>A0ABS5E3I1</accession>
<evidence type="ECO:0000313" key="7">
    <source>
        <dbReference type="Proteomes" id="UP000677812"/>
    </source>
</evidence>
<dbReference type="PRINTS" id="PR01006">
    <property type="entry name" value="FLGHOOKFLIE"/>
</dbReference>
<keyword evidence="7" id="KW-1185">Reference proteome</keyword>
<comment type="subcellular location">
    <subcellularLocation>
        <location evidence="1 4">Bacterial flagellum basal body</location>
    </subcellularLocation>
</comment>
<dbReference type="Pfam" id="PF02049">
    <property type="entry name" value="FliE"/>
    <property type="match status" value="1"/>
</dbReference>
<sequence>MITSLSQAHSAYTQSLQNSQTPSPLDDGVSDGATPSASFGDVLSQTLDHALATSHTAETQSAQGLQGQGDMTHIVTAVSNAQLTLQTTTVLRDRMVQAYQDIMKMAI</sequence>
<comment type="caution">
    <text evidence="6">The sequence shown here is derived from an EMBL/GenBank/DDBJ whole genome shotgun (WGS) entry which is preliminary data.</text>
</comment>
<name>A0ABS5E3I1_9PROT</name>
<proteinExistence type="inferred from homology"/>